<comment type="catalytic activity">
    <reaction evidence="13">
        <text>ATP + H2O = ADP + phosphate + H(+)</text>
        <dbReference type="Rhea" id="RHEA:13065"/>
        <dbReference type="ChEBI" id="CHEBI:15377"/>
        <dbReference type="ChEBI" id="CHEBI:15378"/>
        <dbReference type="ChEBI" id="CHEBI:30616"/>
        <dbReference type="ChEBI" id="CHEBI:43474"/>
        <dbReference type="ChEBI" id="CHEBI:456216"/>
        <dbReference type="EC" id="5.6.2.4"/>
    </reaction>
</comment>
<dbReference type="PANTHER" id="PTHR11070">
    <property type="entry name" value="UVRD / RECB / PCRA DNA HELICASE FAMILY MEMBER"/>
    <property type="match status" value="1"/>
</dbReference>
<keyword evidence="3" id="KW-0227">DNA damage</keyword>
<dbReference type="PROSITE" id="PS51217">
    <property type="entry name" value="UVRD_HELICASE_CTER"/>
    <property type="match status" value="1"/>
</dbReference>
<keyword evidence="7 14" id="KW-0067">ATP-binding</keyword>
<evidence type="ECO:0000256" key="9">
    <source>
        <dbReference type="ARBA" id="ARBA00023204"/>
    </source>
</evidence>
<reference evidence="17" key="2">
    <citation type="submission" date="2022-04" db="EMBL/GenBank/DDBJ databases">
        <title>Antimicrobial genetic elements in methicillin-resistant Macrococcus armenti.</title>
        <authorList>
            <person name="Keller J.E."/>
            <person name="Schwendener S."/>
            <person name="Pantucek R."/>
            <person name="Perreten V."/>
        </authorList>
    </citation>
    <scope>NUCLEOTIDE SEQUENCE</scope>
    <source>
        <strain evidence="17">CCM 2609</strain>
    </source>
</reference>
<dbReference type="Gene3D" id="3.90.320.10">
    <property type="match status" value="1"/>
</dbReference>
<dbReference type="NCBIfam" id="TIGR02785">
    <property type="entry name" value="addA_Gpos"/>
    <property type="match status" value="1"/>
</dbReference>
<evidence type="ECO:0000256" key="3">
    <source>
        <dbReference type="ARBA" id="ARBA00022763"/>
    </source>
</evidence>
<evidence type="ECO:0000313" key="17">
    <source>
        <dbReference type="EMBL" id="UOB21137.1"/>
    </source>
</evidence>
<keyword evidence="2 14" id="KW-0547">Nucleotide-binding</keyword>
<protein>
    <recommendedName>
        <fullName evidence="12">DNA 3'-5' helicase</fullName>
        <ecNumber evidence="12">5.6.2.4</ecNumber>
    </recommendedName>
</protein>
<sequence length="1149" mass="133266">MQWTTSQQEAIETSGQDTLVAAAAGSGKTAVLVERIIRKIIDKRINVDELLVVTFTNASAKEMKHRIQKRLQEALQSNPSDKHLEAQLIKLHQADISTLHRFCLNLIERFYYTIDLDPTFRTAGDEERALLLMQAIDDVLEIIYERADENDMQLLLHLSTDRKDDYVRNTLSKLYHFAIANSEPKAWLCSIAESYATISPESDLFAQINAQINREIAQAITLISQAEDLCISEALETNLTYLQKLRHKLSQYPEHLDEKFLFIQSVDFGRKPNMKKSDDPYDKVLNEGVKAHLTNAKQLITNIKENYLYAPIEELCEDVKAMAQEVKSLTQMTEMVIDTFSNLKRERKLIDFSDYEHFALQILLNDGKPTEIARMLQEQYHEILVDEYQDTNRVQESIIQAIKQPNNMFMVGDVKQSIYKFRQAEPELFLYKYKHFKSGGPGKVIDLSQNFRSRRSVIENTNEIFTKVMDDTLGDIVYDEAQMLYYGAPYDEQPQQTELHFLSKADLEETEDFESHHIADIIERIIQDEQVYDVKTGTYRRAQYKDIAILERGFSNAAVHMKVLKDRNIPFHVNSKEGYFQTDEINTILSLLRVIDNPLQDIPLAGILRSIIYQFDAHELTTIRTDTDVYLYENLLQYRTFGENEELKQKVNKVLADIHDYRELARTVSVKALIDYIYKDTLLIEKFTLLPGGLQRQANLEGLISKAEQFEQSSYRGIYQFLRFIDNMIGAGKDFGEMNIVSDEADVVRMMTVHASKGLEFPFVIYSNINRKFNLMETKEQVLLNQRLGLSINYYDKDAHVTYPLVMNQLFKTKIRNEQVSEELRLMYVALTRAREKLILIGTVKDKEAVAKLGDVNASTKLDDYYRLTAQSPLQLIAPVALYDASIQIRIIDTLNESEVHKSESENIASSDVAWLESMKQYRYPYRDDNLLPTKESVSEIKKTLESDDERTNWTYINQTRLGKTMYDRPKFMSDEKKTASEYGTLMHKVMQHLPVKAHGDIASIEQFLDDITDRNIITADERLLINVEHIYQFTKSKLFDAMQKADEIYFELPFVIGKQYITESHPEQLVQGMIDCVYKVEGKYYFIDYKTDKVISRLGRSTDETLRELKKRYTVQMHYYKKTLEAILGEPVTGYLYFFEVGTVEVAS</sequence>
<evidence type="ECO:0000256" key="4">
    <source>
        <dbReference type="ARBA" id="ARBA00022801"/>
    </source>
</evidence>
<evidence type="ECO:0000256" key="1">
    <source>
        <dbReference type="ARBA" id="ARBA00022722"/>
    </source>
</evidence>
<dbReference type="InterPro" id="IPR014152">
    <property type="entry name" value="AddA"/>
</dbReference>
<dbReference type="EC" id="5.6.2.4" evidence="12"/>
<evidence type="ECO:0000256" key="5">
    <source>
        <dbReference type="ARBA" id="ARBA00022806"/>
    </source>
</evidence>
<dbReference type="SUPFAM" id="SSF52980">
    <property type="entry name" value="Restriction endonuclease-like"/>
    <property type="match status" value="1"/>
</dbReference>
<dbReference type="RefSeq" id="WP_243366551.1">
    <property type="nucleotide sequence ID" value="NZ_CP094348.1"/>
</dbReference>
<evidence type="ECO:0000256" key="2">
    <source>
        <dbReference type="ARBA" id="ARBA00022741"/>
    </source>
</evidence>
<comment type="catalytic activity">
    <reaction evidence="11">
        <text>Couples ATP hydrolysis with the unwinding of duplex DNA by translocating in the 3'-5' direction.</text>
        <dbReference type="EC" id="5.6.2.4"/>
    </reaction>
</comment>
<evidence type="ECO:0000259" key="16">
    <source>
        <dbReference type="PROSITE" id="PS51217"/>
    </source>
</evidence>
<dbReference type="Gene3D" id="3.40.50.300">
    <property type="entry name" value="P-loop containing nucleotide triphosphate hydrolases"/>
    <property type="match status" value="4"/>
</dbReference>
<dbReference type="Pfam" id="PF00580">
    <property type="entry name" value="UvrD-helicase"/>
    <property type="match status" value="1"/>
</dbReference>
<evidence type="ECO:0000259" key="15">
    <source>
        <dbReference type="PROSITE" id="PS51198"/>
    </source>
</evidence>
<keyword evidence="4 14" id="KW-0378">Hydrolase</keyword>
<dbReference type="EMBL" id="CP094348">
    <property type="protein sequence ID" value="UOB21137.1"/>
    <property type="molecule type" value="Genomic_DNA"/>
</dbReference>
<feature type="domain" description="UvrD-like helicase C-terminal" evidence="16">
    <location>
        <begin position="474"/>
        <end position="758"/>
    </location>
</feature>
<evidence type="ECO:0000256" key="8">
    <source>
        <dbReference type="ARBA" id="ARBA00023125"/>
    </source>
</evidence>
<dbReference type="InterPro" id="IPR000212">
    <property type="entry name" value="DNA_helicase_UvrD/REP"/>
</dbReference>
<keyword evidence="10" id="KW-0413">Isomerase</keyword>
<dbReference type="PROSITE" id="PS51198">
    <property type="entry name" value="UVRD_HELICASE_ATP_BIND"/>
    <property type="match status" value="1"/>
</dbReference>
<evidence type="ECO:0000256" key="14">
    <source>
        <dbReference type="PROSITE-ProRule" id="PRU00560"/>
    </source>
</evidence>
<dbReference type="Proteomes" id="UP000830343">
    <property type="component" value="Chromosome"/>
</dbReference>
<evidence type="ECO:0000256" key="7">
    <source>
        <dbReference type="ARBA" id="ARBA00022840"/>
    </source>
</evidence>
<dbReference type="InterPro" id="IPR027417">
    <property type="entry name" value="P-loop_NTPase"/>
</dbReference>
<keyword evidence="9" id="KW-0234">DNA repair</keyword>
<evidence type="ECO:0000256" key="11">
    <source>
        <dbReference type="ARBA" id="ARBA00034617"/>
    </source>
</evidence>
<keyword evidence="8" id="KW-0238">DNA-binding</keyword>
<dbReference type="SUPFAM" id="SSF52540">
    <property type="entry name" value="P-loop containing nucleoside triphosphate hydrolases"/>
    <property type="match status" value="1"/>
</dbReference>
<dbReference type="Pfam" id="PF13361">
    <property type="entry name" value="UvrD_C"/>
    <property type="match status" value="1"/>
</dbReference>
<dbReference type="InterPro" id="IPR011604">
    <property type="entry name" value="PDDEXK-like_dom_sf"/>
</dbReference>
<dbReference type="InterPro" id="IPR011335">
    <property type="entry name" value="Restrct_endonuc-II-like"/>
</dbReference>
<proteinExistence type="predicted"/>
<accession>A0ABY3ZW46</accession>
<name>A0ABY3ZW46_9STAP</name>
<reference evidence="17" key="1">
    <citation type="submission" date="2022-03" db="EMBL/GenBank/DDBJ databases">
        <authorList>
            <person name="Vrbovska V."/>
            <person name="Kovarovic V."/>
            <person name="Botka T."/>
            <person name="Pantucek R."/>
        </authorList>
    </citation>
    <scope>NUCLEOTIDE SEQUENCE</scope>
    <source>
        <strain evidence="17">CCM 2609</strain>
    </source>
</reference>
<feature type="domain" description="UvrD-like helicase ATP-binding" evidence="15">
    <location>
        <begin position="1"/>
        <end position="454"/>
    </location>
</feature>
<dbReference type="PANTHER" id="PTHR11070:SF48">
    <property type="entry name" value="ATP-DEPENDENT HELICASE_NUCLEASE SUBUNIT A"/>
    <property type="match status" value="1"/>
</dbReference>
<dbReference type="GO" id="GO:0004386">
    <property type="term" value="F:helicase activity"/>
    <property type="evidence" value="ECO:0007669"/>
    <property type="project" value="UniProtKB-KW"/>
</dbReference>
<dbReference type="InterPro" id="IPR014016">
    <property type="entry name" value="UvrD-like_ATP-bd"/>
</dbReference>
<dbReference type="CDD" id="cd17932">
    <property type="entry name" value="DEXQc_UvrD"/>
    <property type="match status" value="1"/>
</dbReference>
<evidence type="ECO:0000256" key="10">
    <source>
        <dbReference type="ARBA" id="ARBA00023235"/>
    </source>
</evidence>
<evidence type="ECO:0000256" key="12">
    <source>
        <dbReference type="ARBA" id="ARBA00034808"/>
    </source>
</evidence>
<feature type="binding site" evidence="14">
    <location>
        <begin position="22"/>
        <end position="29"/>
    </location>
    <ligand>
        <name>ATP</name>
        <dbReference type="ChEBI" id="CHEBI:30616"/>
    </ligand>
</feature>
<keyword evidence="5 14" id="KW-0347">Helicase</keyword>
<dbReference type="InterPro" id="IPR014017">
    <property type="entry name" value="DNA_helicase_UvrD-like_C"/>
</dbReference>
<evidence type="ECO:0000256" key="13">
    <source>
        <dbReference type="ARBA" id="ARBA00048988"/>
    </source>
</evidence>
<evidence type="ECO:0000256" key="6">
    <source>
        <dbReference type="ARBA" id="ARBA00022839"/>
    </source>
</evidence>
<organism evidence="17 18">
    <name type="scientific">Macrococcus armenti</name>
    <dbReference type="NCBI Taxonomy" id="2875764"/>
    <lineage>
        <taxon>Bacteria</taxon>
        <taxon>Bacillati</taxon>
        <taxon>Bacillota</taxon>
        <taxon>Bacilli</taxon>
        <taxon>Bacillales</taxon>
        <taxon>Staphylococcaceae</taxon>
        <taxon>Macrococcus</taxon>
    </lineage>
</organism>
<dbReference type="Pfam" id="PF12705">
    <property type="entry name" value="PDDEXK_1"/>
    <property type="match status" value="1"/>
</dbReference>
<keyword evidence="6" id="KW-0269">Exonuclease</keyword>
<keyword evidence="18" id="KW-1185">Reference proteome</keyword>
<dbReference type="InterPro" id="IPR038726">
    <property type="entry name" value="PDDEXK_AddAB-type"/>
</dbReference>
<dbReference type="Gene3D" id="1.10.486.10">
    <property type="entry name" value="PCRA, domain 4"/>
    <property type="match status" value="1"/>
</dbReference>
<evidence type="ECO:0000313" key="18">
    <source>
        <dbReference type="Proteomes" id="UP000830343"/>
    </source>
</evidence>
<keyword evidence="1" id="KW-0540">Nuclease</keyword>
<gene>
    <name evidence="17" type="primary">addA</name>
    <name evidence="17" type="ORF">MRZ06_03400</name>
</gene>